<reference evidence="1" key="1">
    <citation type="submission" date="2020-02" db="EMBL/GenBank/DDBJ databases">
        <authorList>
            <person name="Meier V. D."/>
        </authorList>
    </citation>
    <scope>NUCLEOTIDE SEQUENCE</scope>
    <source>
        <strain evidence="1">AVDCRST_MAG93</strain>
    </source>
</reference>
<proteinExistence type="predicted"/>
<dbReference type="EMBL" id="CADCTR010001071">
    <property type="protein sequence ID" value="CAA9280163.1"/>
    <property type="molecule type" value="Genomic_DNA"/>
</dbReference>
<organism evidence="1">
    <name type="scientific">uncultured Chloroflexia bacterium</name>
    <dbReference type="NCBI Taxonomy" id="1672391"/>
    <lineage>
        <taxon>Bacteria</taxon>
        <taxon>Bacillati</taxon>
        <taxon>Chloroflexota</taxon>
        <taxon>Chloroflexia</taxon>
        <taxon>environmental samples</taxon>
    </lineage>
</organism>
<gene>
    <name evidence="1" type="ORF">AVDCRST_MAG93-3138</name>
</gene>
<feature type="non-terminal residue" evidence="1">
    <location>
        <position position="1"/>
    </location>
</feature>
<evidence type="ECO:0000313" key="1">
    <source>
        <dbReference type="EMBL" id="CAA9280163.1"/>
    </source>
</evidence>
<accession>A0A6J4JKB8</accession>
<dbReference type="AlphaFoldDB" id="A0A6J4JKB8"/>
<sequence length="55" mass="6012">VDYCGALLLSGRSPVAQVWADLIRYEDGLAYRRKPDPSQAVPVWEFGNATTASEA</sequence>
<name>A0A6J4JKB8_9CHLR</name>
<protein>
    <submittedName>
        <fullName evidence="1">Uncharacterized protein</fullName>
    </submittedName>
</protein>